<dbReference type="EMBL" id="PXYI01000002">
    <property type="protein sequence ID" value="PSJ41844.1"/>
    <property type="molecule type" value="Genomic_DNA"/>
</dbReference>
<comment type="caution">
    <text evidence="2">The sequence shown here is derived from an EMBL/GenBank/DDBJ whole genome shotgun (WGS) entry which is preliminary data.</text>
</comment>
<dbReference type="PROSITE" id="PS51704">
    <property type="entry name" value="GP_PDE"/>
    <property type="match status" value="1"/>
</dbReference>
<dbReference type="PANTHER" id="PTHR46211:SF1">
    <property type="entry name" value="GLYCEROPHOSPHODIESTER PHOSPHODIESTERASE, CYTOPLASMIC"/>
    <property type="match status" value="1"/>
</dbReference>
<dbReference type="Proteomes" id="UP000241167">
    <property type="component" value="Unassembled WGS sequence"/>
</dbReference>
<sequence length="247" mass="26573">MPSSPSGRPDPFLLADRPIAHRGLHGAGRIENSRAAFEAAIAAGHGIELDVQASRDWVPMVFHDATLDRLTGEGGALVEHEAEALSRIRLRGSADGIEPLSRILEMIGGRVPLLIEVKTTREGAARLAGAVASELASYSGAIGIMSFNPEVAAWLARNAPHLLRGLVVSEQGKQGWRGRIERTVSLRRARPDFLACDVRDLPSAFAAAFRARGKPVLTWTVRSAADRSRAAVSADQIIHELPELLHV</sequence>
<protein>
    <submittedName>
        <fullName evidence="2">Glycerophosphodiester phosphodiesterase</fullName>
    </submittedName>
</protein>
<gene>
    <name evidence="2" type="ORF">C7I55_06120</name>
</gene>
<reference evidence="2 3" key="1">
    <citation type="submission" date="2018-03" db="EMBL/GenBank/DDBJ databases">
        <title>The draft genome of Sphingosinicella sp. GL-C-18.</title>
        <authorList>
            <person name="Liu L."/>
            <person name="Li L."/>
            <person name="Liang L."/>
            <person name="Zhang X."/>
            <person name="Wang T."/>
        </authorList>
    </citation>
    <scope>NUCLEOTIDE SEQUENCE [LARGE SCALE GENOMIC DNA]</scope>
    <source>
        <strain evidence="2 3">GL-C-18</strain>
    </source>
</reference>
<proteinExistence type="predicted"/>
<name>A0A2P7QV62_9SPHN</name>
<dbReference type="InterPro" id="IPR017946">
    <property type="entry name" value="PLC-like_Pdiesterase_TIM-brl"/>
</dbReference>
<dbReference type="PANTHER" id="PTHR46211">
    <property type="entry name" value="GLYCEROPHOSPHORYL DIESTER PHOSPHODIESTERASE"/>
    <property type="match status" value="1"/>
</dbReference>
<dbReference type="InterPro" id="IPR030395">
    <property type="entry name" value="GP_PDE_dom"/>
</dbReference>
<evidence type="ECO:0000313" key="2">
    <source>
        <dbReference type="EMBL" id="PSJ41844.1"/>
    </source>
</evidence>
<dbReference type="Gene3D" id="3.20.20.190">
    <property type="entry name" value="Phosphatidylinositol (PI) phosphodiesterase"/>
    <property type="match status" value="1"/>
</dbReference>
<dbReference type="OrthoDB" id="384721at2"/>
<feature type="domain" description="GP-PDE" evidence="1">
    <location>
        <begin position="16"/>
        <end position="247"/>
    </location>
</feature>
<dbReference type="AlphaFoldDB" id="A0A2P7QV62"/>
<evidence type="ECO:0000313" key="3">
    <source>
        <dbReference type="Proteomes" id="UP000241167"/>
    </source>
</evidence>
<keyword evidence="3" id="KW-1185">Reference proteome</keyword>
<accession>A0A2P7QV62</accession>
<dbReference type="RefSeq" id="WP_106512011.1">
    <property type="nucleotide sequence ID" value="NZ_PXYI01000002.1"/>
</dbReference>
<dbReference type="GO" id="GO:0008081">
    <property type="term" value="F:phosphoric diester hydrolase activity"/>
    <property type="evidence" value="ECO:0007669"/>
    <property type="project" value="InterPro"/>
</dbReference>
<evidence type="ECO:0000259" key="1">
    <source>
        <dbReference type="PROSITE" id="PS51704"/>
    </source>
</evidence>
<dbReference type="SUPFAM" id="SSF51695">
    <property type="entry name" value="PLC-like phosphodiesterases"/>
    <property type="match status" value="1"/>
</dbReference>
<dbReference type="GO" id="GO:0006629">
    <property type="term" value="P:lipid metabolic process"/>
    <property type="evidence" value="ECO:0007669"/>
    <property type="project" value="InterPro"/>
</dbReference>
<dbReference type="Pfam" id="PF03009">
    <property type="entry name" value="GDPD"/>
    <property type="match status" value="1"/>
</dbReference>
<organism evidence="2 3">
    <name type="scientific">Allosphingosinicella deserti</name>
    <dbReference type="NCBI Taxonomy" id="2116704"/>
    <lineage>
        <taxon>Bacteria</taxon>
        <taxon>Pseudomonadati</taxon>
        <taxon>Pseudomonadota</taxon>
        <taxon>Alphaproteobacteria</taxon>
        <taxon>Sphingomonadales</taxon>
        <taxon>Sphingomonadaceae</taxon>
        <taxon>Allosphingosinicella</taxon>
    </lineage>
</organism>